<dbReference type="AlphaFoldDB" id="A0A2H0VG84"/>
<feature type="transmembrane region" description="Helical" evidence="1">
    <location>
        <begin position="125"/>
        <end position="145"/>
    </location>
</feature>
<evidence type="ECO:0000256" key="1">
    <source>
        <dbReference type="SAM" id="Phobius"/>
    </source>
</evidence>
<comment type="caution">
    <text evidence="2">The sequence shown here is derived from an EMBL/GenBank/DDBJ whole genome shotgun (WGS) entry which is preliminary data.</text>
</comment>
<keyword evidence="1" id="KW-0812">Transmembrane</keyword>
<accession>A0A2H0VG84</accession>
<reference evidence="3" key="1">
    <citation type="submission" date="2017-09" db="EMBL/GenBank/DDBJ databases">
        <title>Depth-based differentiation of microbial function through sediment-hosted aquifers and enrichment of novel symbionts in the deep terrestrial subsurface.</title>
        <authorList>
            <person name="Probst A.J."/>
            <person name="Ladd B."/>
            <person name="Jarett J.K."/>
            <person name="Geller-Mcgrath D.E."/>
            <person name="Sieber C.M.K."/>
            <person name="Emerson J.B."/>
            <person name="Anantharaman K."/>
            <person name="Thomas B.C."/>
            <person name="Malmstrom R."/>
            <person name="Stieglmeier M."/>
            <person name="Klingl A."/>
            <person name="Woyke T."/>
            <person name="Ryan C.M."/>
            <person name="Banfield J.F."/>
        </authorList>
    </citation>
    <scope>NUCLEOTIDE SEQUENCE [LARGE SCALE GENOMIC DNA]</scope>
</reference>
<protein>
    <submittedName>
        <fullName evidence="2">Uncharacterized protein</fullName>
    </submittedName>
</protein>
<feature type="transmembrane region" description="Helical" evidence="1">
    <location>
        <begin position="12"/>
        <end position="28"/>
    </location>
</feature>
<dbReference type="EMBL" id="PFAJ01000023">
    <property type="protein sequence ID" value="PIR97369.1"/>
    <property type="molecule type" value="Genomic_DNA"/>
</dbReference>
<evidence type="ECO:0000313" key="3">
    <source>
        <dbReference type="Proteomes" id="UP000230557"/>
    </source>
</evidence>
<feature type="transmembrane region" description="Helical" evidence="1">
    <location>
        <begin position="70"/>
        <end position="87"/>
    </location>
</feature>
<proteinExistence type="predicted"/>
<keyword evidence="1" id="KW-0472">Membrane</keyword>
<feature type="transmembrane region" description="Helical" evidence="1">
    <location>
        <begin position="40"/>
        <end position="58"/>
    </location>
</feature>
<sequence length="146" mass="16361">MRVVEEHNYKELILSLLISSIFFVVIHFSTRSFTDTERSILFFLLSFAVLGFINRKLLLSYRIKSMTGNPGVFFALLSAVLAIYLIIYGINLLIAYGFVVLVASGRIFVNMQNLSSSESKETKKAVSALSVLFVVAVIVLGYMIFT</sequence>
<name>A0A2H0VG84_9BACT</name>
<gene>
    <name evidence="2" type="ORF">COT91_01760</name>
</gene>
<keyword evidence="1" id="KW-1133">Transmembrane helix</keyword>
<organism evidence="2 3">
    <name type="scientific">Candidatus Doudnabacteria bacterium CG10_big_fil_rev_8_21_14_0_10_41_10</name>
    <dbReference type="NCBI Taxonomy" id="1974551"/>
    <lineage>
        <taxon>Bacteria</taxon>
        <taxon>Candidatus Doudnaibacteriota</taxon>
    </lineage>
</organism>
<evidence type="ECO:0000313" key="2">
    <source>
        <dbReference type="EMBL" id="PIR97369.1"/>
    </source>
</evidence>
<dbReference type="Proteomes" id="UP000230557">
    <property type="component" value="Unassembled WGS sequence"/>
</dbReference>
<feature type="transmembrane region" description="Helical" evidence="1">
    <location>
        <begin position="93"/>
        <end position="113"/>
    </location>
</feature>